<evidence type="ECO:0000259" key="5">
    <source>
        <dbReference type="Pfam" id="PF08125"/>
    </source>
</evidence>
<evidence type="ECO:0000256" key="2">
    <source>
        <dbReference type="ARBA" id="ARBA00023027"/>
    </source>
</evidence>
<evidence type="ECO:0000313" key="7">
    <source>
        <dbReference type="Proteomes" id="UP000029435"/>
    </source>
</evidence>
<dbReference type="GO" id="GO:0005829">
    <property type="term" value="C:cytosol"/>
    <property type="evidence" value="ECO:0007669"/>
    <property type="project" value="TreeGrafter"/>
</dbReference>
<dbReference type="Proteomes" id="UP000029435">
    <property type="component" value="Unassembled WGS sequence"/>
</dbReference>
<dbReference type="Gene3D" id="3.40.50.720">
    <property type="entry name" value="NAD(P)-binding Rossmann-like Domain"/>
    <property type="match status" value="1"/>
</dbReference>
<feature type="domain" description="Mannitol dehydrogenase C-terminal" evidence="5">
    <location>
        <begin position="273"/>
        <end position="475"/>
    </location>
</feature>
<dbReference type="PANTHER" id="PTHR30524">
    <property type="entry name" value="MANNITOL-1-PHOSPHATE 5-DEHYDROGENASE"/>
    <property type="match status" value="1"/>
</dbReference>
<comment type="catalytic activity">
    <reaction evidence="3">
        <text>D-altronate + NAD(+) = keto-D-tagaturonate + NADH + H(+)</text>
        <dbReference type="Rhea" id="RHEA:17813"/>
        <dbReference type="ChEBI" id="CHEBI:15378"/>
        <dbReference type="ChEBI" id="CHEBI:17360"/>
        <dbReference type="ChEBI" id="CHEBI:17886"/>
        <dbReference type="ChEBI" id="CHEBI:57540"/>
        <dbReference type="ChEBI" id="CHEBI:57945"/>
        <dbReference type="EC" id="1.1.1.58"/>
    </reaction>
</comment>
<dbReference type="GO" id="GO:0008926">
    <property type="term" value="F:mannitol-1-phosphate 5-dehydrogenase activity"/>
    <property type="evidence" value="ECO:0007669"/>
    <property type="project" value="TreeGrafter"/>
</dbReference>
<protein>
    <recommendedName>
        <fullName evidence="3">Altronate oxidoreductase</fullName>
        <ecNumber evidence="3">1.1.1.58</ecNumber>
    </recommendedName>
    <alternativeName>
        <fullName evidence="3">Tagaturonate dehydrogenase</fullName>
    </alternativeName>
    <alternativeName>
        <fullName evidence="3">Tagaturonate reductase</fullName>
    </alternativeName>
</protein>
<dbReference type="Gene3D" id="1.10.1040.10">
    <property type="entry name" value="N-(1-d-carboxylethyl)-l-norvaline Dehydrogenase, domain 2"/>
    <property type="match status" value="1"/>
</dbReference>
<dbReference type="UniPathway" id="UPA00246"/>
<dbReference type="InterPro" id="IPR036291">
    <property type="entry name" value="NAD(P)-bd_dom_sf"/>
</dbReference>
<dbReference type="OrthoDB" id="9768714at2"/>
<dbReference type="InterPro" id="IPR013118">
    <property type="entry name" value="Mannitol_DH_C"/>
</dbReference>
<dbReference type="Pfam" id="PF01232">
    <property type="entry name" value="Mannitol_dh"/>
    <property type="match status" value="1"/>
</dbReference>
<name>A0A0M2F5A3_9GAMM</name>
<proteinExistence type="inferred from homology"/>
<dbReference type="SUPFAM" id="SSF48179">
    <property type="entry name" value="6-phosphogluconate dehydrogenase C-terminal domain-like"/>
    <property type="match status" value="1"/>
</dbReference>
<comment type="pathway">
    <text evidence="3">Carbohydrate metabolism; pentose and glucuronate interconversion.</text>
</comment>
<dbReference type="RefSeq" id="WP_039313051.1">
    <property type="nucleotide sequence ID" value="NZ_JQOD01000001.1"/>
</dbReference>
<evidence type="ECO:0000259" key="4">
    <source>
        <dbReference type="Pfam" id="PF01232"/>
    </source>
</evidence>
<keyword evidence="2 3" id="KW-0520">NAD</keyword>
<evidence type="ECO:0000256" key="3">
    <source>
        <dbReference type="HAMAP-Rule" id="MF_00670"/>
    </source>
</evidence>
<dbReference type="SUPFAM" id="SSF51735">
    <property type="entry name" value="NAD(P)-binding Rossmann-fold domains"/>
    <property type="match status" value="1"/>
</dbReference>
<comment type="similarity">
    <text evidence="3">Belongs to the mannitol dehydrogenase family. UxaB subfamily.</text>
</comment>
<dbReference type="PANTHER" id="PTHR30524:SF0">
    <property type="entry name" value="ALTRONATE OXIDOREDUCTASE-RELATED"/>
    <property type="match status" value="1"/>
</dbReference>
<evidence type="ECO:0000313" key="6">
    <source>
        <dbReference type="EMBL" id="KGA36183.1"/>
    </source>
</evidence>
<dbReference type="GO" id="GO:0019698">
    <property type="term" value="P:D-galacturonate catabolic process"/>
    <property type="evidence" value="ECO:0007669"/>
    <property type="project" value="TreeGrafter"/>
</dbReference>
<dbReference type="AlphaFoldDB" id="A0A0M2F5A3"/>
<reference evidence="6 7" key="1">
    <citation type="submission" date="2014-08" db="EMBL/GenBank/DDBJ databases">
        <title>Genome sequences of NCPPB Pectobacterium isolates.</title>
        <authorList>
            <person name="Glover R.H."/>
            <person name="Sapp M."/>
            <person name="Elphinstone J."/>
        </authorList>
    </citation>
    <scope>NUCLEOTIDE SEQUENCE [LARGE SCALE GENOMIC DNA]</scope>
    <source>
        <strain evidence="6 7">LMG 21372</strain>
    </source>
</reference>
<evidence type="ECO:0000256" key="1">
    <source>
        <dbReference type="ARBA" id="ARBA00023002"/>
    </source>
</evidence>
<feature type="binding site" evidence="3">
    <location>
        <begin position="18"/>
        <end position="29"/>
    </location>
    <ligand>
        <name>NAD(+)</name>
        <dbReference type="ChEBI" id="CHEBI:57540"/>
    </ligand>
</feature>
<accession>A0A0M2F5A3</accession>
<dbReference type="Pfam" id="PF08125">
    <property type="entry name" value="Mannitol_dh_C"/>
    <property type="match status" value="1"/>
</dbReference>
<feature type="domain" description="Mannitol dehydrogenase N-terminal" evidence="4">
    <location>
        <begin position="17"/>
        <end position="263"/>
    </location>
</feature>
<dbReference type="EMBL" id="JQOD01000001">
    <property type="protein sequence ID" value="KGA36183.1"/>
    <property type="molecule type" value="Genomic_DNA"/>
</dbReference>
<gene>
    <name evidence="3" type="primary">uxaB</name>
    <name evidence="6" type="ORF">KU74_06875</name>
</gene>
<dbReference type="NCBIfam" id="NF002969">
    <property type="entry name" value="PRK03643.1"/>
    <property type="match status" value="1"/>
</dbReference>
<dbReference type="GO" id="GO:0019592">
    <property type="term" value="P:mannitol catabolic process"/>
    <property type="evidence" value="ECO:0007669"/>
    <property type="project" value="TreeGrafter"/>
</dbReference>
<dbReference type="HAMAP" id="MF_00670">
    <property type="entry name" value="Altron_oxidoreduct"/>
    <property type="match status" value="1"/>
</dbReference>
<dbReference type="STRING" id="180957.B5S52_18970"/>
<dbReference type="InterPro" id="IPR023668">
    <property type="entry name" value="Altronate_OxRdtase"/>
</dbReference>
<dbReference type="InterPro" id="IPR013328">
    <property type="entry name" value="6PGD_dom2"/>
</dbReference>
<dbReference type="EC" id="1.1.1.58" evidence="3"/>
<keyword evidence="1 3" id="KW-0560">Oxidoreductase</keyword>
<dbReference type="GO" id="GO:0009026">
    <property type="term" value="F:tagaturonate reductase activity"/>
    <property type="evidence" value="ECO:0007669"/>
    <property type="project" value="UniProtKB-UniRule"/>
</dbReference>
<organism evidence="6 7">
    <name type="scientific">Pectobacterium brasiliense</name>
    <dbReference type="NCBI Taxonomy" id="180957"/>
    <lineage>
        <taxon>Bacteria</taxon>
        <taxon>Pseudomonadati</taxon>
        <taxon>Pseudomonadota</taxon>
        <taxon>Gammaproteobacteria</taxon>
        <taxon>Enterobacterales</taxon>
        <taxon>Pectobacteriaceae</taxon>
        <taxon>Pectobacterium</taxon>
    </lineage>
</organism>
<sequence>MQTLNRRNFPGRQHPDRVIQFGEGNFLRAFVDWQLDLLNEHTDLDAGIVVVRPIDSDFPPALDTQDGLYTTIIRGLNEQGEAVREPRLIRSVNREINVYRQFDEYLALAHDPNIRFVFSNTTEAGISYHADDRLSDTPPVSFPAKLTRLLYERFCHFDGAADKGWVLLPCELIDYNGVALKELVLRYAAQWKLTPTFTAWLNDHNTFCSTLVDRIVTGYPRAEVEALQQEMGYQDTFWDTAEHFYLFVIQGPQWLAEELRLNKLDLNVRIVDDIKPYKERKVAILNGAHTALVPVAFLAGLDTVGESMNDALIGKFVEKTIAEEIVPVLDLPHDELTSFAQAVLSRFRNPFIQHQLLSISLNGMTKFRTRILPQLLTYRERHGELPARLTFALAALIAFYRGERSGEGDALQTYPLQDDAHWLERYSTLWAGVKENTVSLAELVNVVLRDADHWEQDLTQVPGLAAQVTEQLQTIVERGMRAAVEGYC</sequence>
<dbReference type="InterPro" id="IPR013131">
    <property type="entry name" value="Mannitol_DH_N"/>
</dbReference>
<comment type="caution">
    <text evidence="6">The sequence shown here is derived from an EMBL/GenBank/DDBJ whole genome shotgun (WGS) entry which is preliminary data.</text>
</comment>
<dbReference type="InterPro" id="IPR008927">
    <property type="entry name" value="6-PGluconate_DH-like_C_sf"/>
</dbReference>